<name>A0A9X2P999_9BACT</name>
<dbReference type="RefSeq" id="WP_258422334.1">
    <property type="nucleotide sequence ID" value="NZ_JANSUY010000002.1"/>
</dbReference>
<sequence>MKEIQTGDKFEIIYQPEAATHSGQQLKIIPVDPYFEPTKEQQKASINYLVAKYKNSEIRSILTSQVEFIDQGENFDSVFCNHCGQTIEVEFWQEAMDNSYQHSFSDLTIQTPCCHKLSNLNDLNYEMPAGFSKYQLNIIDPDYDDNQKNELIRNLGDILKIEIRLIWAHY</sequence>
<dbReference type="EMBL" id="JANSUY010000002">
    <property type="protein sequence ID" value="MCR9014455.1"/>
    <property type="molecule type" value="Genomic_DNA"/>
</dbReference>
<organism evidence="1 2">
    <name type="scientific">Aquiflexum gelatinilyticum</name>
    <dbReference type="NCBI Taxonomy" id="2961943"/>
    <lineage>
        <taxon>Bacteria</taxon>
        <taxon>Pseudomonadati</taxon>
        <taxon>Bacteroidota</taxon>
        <taxon>Cytophagia</taxon>
        <taxon>Cytophagales</taxon>
        <taxon>Cyclobacteriaceae</taxon>
        <taxon>Aquiflexum</taxon>
    </lineage>
</organism>
<accession>A0A9X2P999</accession>
<comment type="caution">
    <text evidence="1">The sequence shown here is derived from an EMBL/GenBank/DDBJ whole genome shotgun (WGS) entry which is preliminary data.</text>
</comment>
<gene>
    <name evidence="1" type="ORF">NU887_05370</name>
</gene>
<proteinExistence type="predicted"/>
<evidence type="ECO:0000313" key="1">
    <source>
        <dbReference type="EMBL" id="MCR9014455.1"/>
    </source>
</evidence>
<dbReference type="AlphaFoldDB" id="A0A9X2P999"/>
<protein>
    <submittedName>
        <fullName evidence="1">Uncharacterized protein</fullName>
    </submittedName>
</protein>
<keyword evidence="2" id="KW-1185">Reference proteome</keyword>
<dbReference type="Proteomes" id="UP001142175">
    <property type="component" value="Unassembled WGS sequence"/>
</dbReference>
<evidence type="ECO:0000313" key="2">
    <source>
        <dbReference type="Proteomes" id="UP001142175"/>
    </source>
</evidence>
<reference evidence="1" key="1">
    <citation type="submission" date="2022-08" db="EMBL/GenBank/DDBJ databases">
        <authorList>
            <person name="Zhang D."/>
        </authorList>
    </citation>
    <scope>NUCLEOTIDE SEQUENCE</scope>
    <source>
        <strain evidence="1">XJ19-11</strain>
    </source>
</reference>